<comment type="caution">
    <text evidence="1">The sequence shown here is derived from an EMBL/GenBank/DDBJ whole genome shotgun (WGS) entry which is preliminary data.</text>
</comment>
<sequence>MLRHLPWTTLDWTRWSDLDLITRELQMGWPRAGPRLDVREWMNAAGAHTLRLYIVCNLGEVIPCARDIPFISEPGRLAPRSFTPGRRGQTTIAKIITVPGAGLDPDLSVDSGTGGYTLGLHSHIAESIYVAEAKFTSPSVFTSASIFNVGEGECFPGLGIFPRGPAVQIARFLHDSVTLSLLH</sequence>
<protein>
    <submittedName>
        <fullName evidence="1">Uncharacterized protein</fullName>
    </submittedName>
</protein>
<dbReference type="GeneID" id="92039528"/>
<dbReference type="Proteomes" id="UP001433268">
    <property type="component" value="Unassembled WGS sequence"/>
</dbReference>
<organism evidence="1 2">
    <name type="scientific">Apiospora hydei</name>
    <dbReference type="NCBI Taxonomy" id="1337664"/>
    <lineage>
        <taxon>Eukaryota</taxon>
        <taxon>Fungi</taxon>
        <taxon>Dikarya</taxon>
        <taxon>Ascomycota</taxon>
        <taxon>Pezizomycotina</taxon>
        <taxon>Sordariomycetes</taxon>
        <taxon>Xylariomycetidae</taxon>
        <taxon>Amphisphaeriales</taxon>
        <taxon>Apiosporaceae</taxon>
        <taxon>Apiospora</taxon>
    </lineage>
</organism>
<reference evidence="1 2" key="1">
    <citation type="submission" date="2023-01" db="EMBL/GenBank/DDBJ databases">
        <title>Analysis of 21 Apiospora genomes using comparative genomics revels a genus with tremendous synthesis potential of carbohydrate active enzymes and secondary metabolites.</title>
        <authorList>
            <person name="Sorensen T."/>
        </authorList>
    </citation>
    <scope>NUCLEOTIDE SEQUENCE [LARGE SCALE GENOMIC DNA]</scope>
    <source>
        <strain evidence="1 2">CBS 114990</strain>
    </source>
</reference>
<dbReference type="RefSeq" id="XP_066673764.1">
    <property type="nucleotide sequence ID" value="XM_066806468.1"/>
</dbReference>
<proteinExistence type="predicted"/>
<name>A0ABR1X8E6_9PEZI</name>
<evidence type="ECO:0000313" key="2">
    <source>
        <dbReference type="Proteomes" id="UP001433268"/>
    </source>
</evidence>
<accession>A0ABR1X8E6</accession>
<evidence type="ECO:0000313" key="1">
    <source>
        <dbReference type="EMBL" id="KAK8091792.1"/>
    </source>
</evidence>
<gene>
    <name evidence="1" type="ORF">PG997_002153</name>
</gene>
<dbReference type="EMBL" id="JAQQWN010000003">
    <property type="protein sequence ID" value="KAK8091792.1"/>
    <property type="molecule type" value="Genomic_DNA"/>
</dbReference>
<keyword evidence="2" id="KW-1185">Reference proteome</keyword>